<evidence type="ECO:0000313" key="3">
    <source>
        <dbReference type="Proteomes" id="UP000326912"/>
    </source>
</evidence>
<dbReference type="EMBL" id="BKZW01000001">
    <property type="protein sequence ID" value="GER88690.1"/>
    <property type="molecule type" value="Genomic_DNA"/>
</dbReference>
<gene>
    <name evidence="2" type="ORF">KDW_28520</name>
</gene>
<proteinExistence type="predicted"/>
<reference evidence="2 3" key="1">
    <citation type="submission" date="2019-10" db="EMBL/GenBank/DDBJ databases">
        <title>Dictyobacter vulcani sp. nov., within the class Ktedonobacteria, isolated from soil of volcanic Mt. Zao.</title>
        <authorList>
            <person name="Zheng Y."/>
            <person name="Wang C.M."/>
            <person name="Sakai Y."/>
            <person name="Abe K."/>
            <person name="Yokota A."/>
            <person name="Yabe S."/>
        </authorList>
    </citation>
    <scope>NUCLEOTIDE SEQUENCE [LARGE SCALE GENOMIC DNA]</scope>
    <source>
        <strain evidence="2 3">W12</strain>
    </source>
</reference>
<comment type="caution">
    <text evidence="2">The sequence shown here is derived from an EMBL/GenBank/DDBJ whole genome shotgun (WGS) entry which is preliminary data.</text>
</comment>
<keyword evidence="3" id="KW-1185">Reference proteome</keyword>
<feature type="transmembrane region" description="Helical" evidence="1">
    <location>
        <begin position="6"/>
        <end position="24"/>
    </location>
</feature>
<evidence type="ECO:0000313" key="2">
    <source>
        <dbReference type="EMBL" id="GER88690.1"/>
    </source>
</evidence>
<keyword evidence="1" id="KW-0812">Transmembrane</keyword>
<sequence>MKVGSIVVAVVGLLAVIVGIYLKATGQPHGLTILGIGAVLVILGAIGTFVLKPKA</sequence>
<evidence type="ECO:0000256" key="1">
    <source>
        <dbReference type="SAM" id="Phobius"/>
    </source>
</evidence>
<dbReference type="RefSeq" id="WP_162005225.1">
    <property type="nucleotide sequence ID" value="NZ_BKZW01000001.1"/>
</dbReference>
<accession>A0A5J4KQH8</accession>
<dbReference type="Proteomes" id="UP000326912">
    <property type="component" value="Unassembled WGS sequence"/>
</dbReference>
<keyword evidence="1" id="KW-1133">Transmembrane helix</keyword>
<dbReference type="AlphaFoldDB" id="A0A5J4KQH8"/>
<feature type="transmembrane region" description="Helical" evidence="1">
    <location>
        <begin position="31"/>
        <end position="51"/>
    </location>
</feature>
<organism evidence="2 3">
    <name type="scientific">Dictyobacter vulcani</name>
    <dbReference type="NCBI Taxonomy" id="2607529"/>
    <lineage>
        <taxon>Bacteria</taxon>
        <taxon>Bacillati</taxon>
        <taxon>Chloroflexota</taxon>
        <taxon>Ktedonobacteria</taxon>
        <taxon>Ktedonobacterales</taxon>
        <taxon>Dictyobacteraceae</taxon>
        <taxon>Dictyobacter</taxon>
    </lineage>
</organism>
<protein>
    <submittedName>
        <fullName evidence="2">Uncharacterized protein</fullName>
    </submittedName>
</protein>
<keyword evidence="1" id="KW-0472">Membrane</keyword>
<name>A0A5J4KQH8_9CHLR</name>